<comment type="similarity">
    <text evidence="1">Belongs to the UPF0213 family.</text>
</comment>
<evidence type="ECO:0000313" key="4">
    <source>
        <dbReference type="Proteomes" id="UP001564657"/>
    </source>
</evidence>
<dbReference type="Pfam" id="PF01541">
    <property type="entry name" value="GIY-YIG"/>
    <property type="match status" value="1"/>
</dbReference>
<proteinExistence type="inferred from homology"/>
<dbReference type="SMART" id="SM00465">
    <property type="entry name" value="GIYc"/>
    <property type="match status" value="1"/>
</dbReference>
<accession>A0ABV4BP75</accession>
<organism evidence="3 4">
    <name type="scientific">Clostridium moutaii</name>
    <dbReference type="NCBI Taxonomy" id="3240932"/>
    <lineage>
        <taxon>Bacteria</taxon>
        <taxon>Bacillati</taxon>
        <taxon>Bacillota</taxon>
        <taxon>Clostridia</taxon>
        <taxon>Eubacteriales</taxon>
        <taxon>Clostridiaceae</taxon>
        <taxon>Clostridium</taxon>
    </lineage>
</organism>
<keyword evidence="4" id="KW-1185">Reference proteome</keyword>
<sequence>MNYVYMLKCKDGTFYTGYTNNLEKRLQTHNNGKGAKYTRGRTPVKLVYFEEFISKKEAMHREYMIKRMDREHKLRLIRSLTHGGMNYEKNEKKR</sequence>
<dbReference type="InterPro" id="IPR050190">
    <property type="entry name" value="UPF0213_domain"/>
</dbReference>
<dbReference type="EMBL" id="JBGEWD010000002">
    <property type="protein sequence ID" value="MEY7999355.1"/>
    <property type="molecule type" value="Genomic_DNA"/>
</dbReference>
<protein>
    <submittedName>
        <fullName evidence="3">GIY-YIG nuclease family protein</fullName>
    </submittedName>
</protein>
<reference evidence="3 4" key="1">
    <citation type="submission" date="2024-08" db="EMBL/GenBank/DDBJ databases">
        <title>Clostridium lapicellarii sp. nov., and Clostridium renhuaiense sp. nov., two species isolated from the mud in a fermentation cellar used for producing sauce-flavour Chinese liquors.</title>
        <authorList>
            <person name="Yang F."/>
            <person name="Wang H."/>
            <person name="Chen L.Q."/>
            <person name="Zhou N."/>
            <person name="Lu J.J."/>
            <person name="Pu X.X."/>
            <person name="Wan B."/>
            <person name="Wang L."/>
            <person name="Liu S.J."/>
        </authorList>
    </citation>
    <scope>NUCLEOTIDE SEQUENCE [LARGE SCALE GENOMIC DNA]</scope>
    <source>
        <strain evidence="3 4">MT-5</strain>
    </source>
</reference>
<evidence type="ECO:0000256" key="1">
    <source>
        <dbReference type="ARBA" id="ARBA00007435"/>
    </source>
</evidence>
<dbReference type="RefSeq" id="WP_369703242.1">
    <property type="nucleotide sequence ID" value="NZ_JBGEWD010000002.1"/>
</dbReference>
<feature type="domain" description="GIY-YIG" evidence="2">
    <location>
        <begin position="1"/>
        <end position="75"/>
    </location>
</feature>
<dbReference type="Proteomes" id="UP001564657">
    <property type="component" value="Unassembled WGS sequence"/>
</dbReference>
<dbReference type="PANTHER" id="PTHR34477:SF1">
    <property type="entry name" value="UPF0213 PROTEIN YHBQ"/>
    <property type="match status" value="1"/>
</dbReference>
<evidence type="ECO:0000313" key="3">
    <source>
        <dbReference type="EMBL" id="MEY7999355.1"/>
    </source>
</evidence>
<dbReference type="CDD" id="cd10456">
    <property type="entry name" value="GIY-YIG_UPF0213"/>
    <property type="match status" value="1"/>
</dbReference>
<evidence type="ECO:0000259" key="2">
    <source>
        <dbReference type="PROSITE" id="PS50164"/>
    </source>
</evidence>
<dbReference type="InterPro" id="IPR035901">
    <property type="entry name" value="GIY-YIG_endonuc_sf"/>
</dbReference>
<dbReference type="PANTHER" id="PTHR34477">
    <property type="entry name" value="UPF0213 PROTEIN YHBQ"/>
    <property type="match status" value="1"/>
</dbReference>
<dbReference type="SUPFAM" id="SSF82771">
    <property type="entry name" value="GIY-YIG endonuclease"/>
    <property type="match status" value="1"/>
</dbReference>
<dbReference type="InterPro" id="IPR000305">
    <property type="entry name" value="GIY-YIG_endonuc"/>
</dbReference>
<dbReference type="Gene3D" id="3.40.1440.10">
    <property type="entry name" value="GIY-YIG endonuclease"/>
    <property type="match status" value="1"/>
</dbReference>
<dbReference type="PROSITE" id="PS50164">
    <property type="entry name" value="GIY_YIG"/>
    <property type="match status" value="1"/>
</dbReference>
<gene>
    <name evidence="3" type="ORF">AB8U03_03935</name>
</gene>
<name>A0ABV4BP75_9CLOT</name>
<comment type="caution">
    <text evidence="3">The sequence shown here is derived from an EMBL/GenBank/DDBJ whole genome shotgun (WGS) entry which is preliminary data.</text>
</comment>